<dbReference type="EMBL" id="MU001501">
    <property type="protein sequence ID" value="KAF2444042.1"/>
    <property type="molecule type" value="Genomic_DNA"/>
</dbReference>
<dbReference type="PANTHER" id="PTHR40619:SF3">
    <property type="entry name" value="FUNGAL STAND N-TERMINAL GOODBYE DOMAIN-CONTAINING PROTEIN"/>
    <property type="match status" value="1"/>
</dbReference>
<accession>A0A9P4PHJ6</accession>
<reference evidence="2" key="1">
    <citation type="journal article" date="2020" name="Stud. Mycol.">
        <title>101 Dothideomycetes genomes: a test case for predicting lifestyles and emergence of pathogens.</title>
        <authorList>
            <person name="Haridas S."/>
            <person name="Albert R."/>
            <person name="Binder M."/>
            <person name="Bloem J."/>
            <person name="Labutti K."/>
            <person name="Salamov A."/>
            <person name="Andreopoulos B."/>
            <person name="Baker S."/>
            <person name="Barry K."/>
            <person name="Bills G."/>
            <person name="Bluhm B."/>
            <person name="Cannon C."/>
            <person name="Castanera R."/>
            <person name="Culley D."/>
            <person name="Daum C."/>
            <person name="Ezra D."/>
            <person name="Gonzalez J."/>
            <person name="Henrissat B."/>
            <person name="Kuo A."/>
            <person name="Liang C."/>
            <person name="Lipzen A."/>
            <person name="Lutzoni F."/>
            <person name="Magnuson J."/>
            <person name="Mondo S."/>
            <person name="Nolan M."/>
            <person name="Ohm R."/>
            <person name="Pangilinan J."/>
            <person name="Park H.-J."/>
            <person name="Ramirez L."/>
            <person name="Alfaro M."/>
            <person name="Sun H."/>
            <person name="Tritt A."/>
            <person name="Yoshinaga Y."/>
            <person name="Zwiers L.-H."/>
            <person name="Turgeon B."/>
            <person name="Goodwin S."/>
            <person name="Spatafora J."/>
            <person name="Crous P."/>
            <person name="Grigoriev I."/>
        </authorList>
    </citation>
    <scope>NUCLEOTIDE SEQUENCE</scope>
    <source>
        <strain evidence="2">CBS 690.94</strain>
    </source>
</reference>
<dbReference type="PANTHER" id="PTHR40619">
    <property type="entry name" value="FUNGAL STAND N-TERMINAL GOODBYE DOMAIN-CONTAINING PROTEIN"/>
    <property type="match status" value="1"/>
</dbReference>
<comment type="caution">
    <text evidence="2">The sequence shown here is derived from an EMBL/GenBank/DDBJ whole genome shotgun (WGS) entry which is preliminary data.</text>
</comment>
<dbReference type="Proteomes" id="UP000799764">
    <property type="component" value="Unassembled WGS sequence"/>
</dbReference>
<dbReference type="OrthoDB" id="4840035at2759"/>
<dbReference type="InterPro" id="IPR056125">
    <property type="entry name" value="DUF7708"/>
</dbReference>
<organism evidence="2 3">
    <name type="scientific">Karstenula rhodostoma CBS 690.94</name>
    <dbReference type="NCBI Taxonomy" id="1392251"/>
    <lineage>
        <taxon>Eukaryota</taxon>
        <taxon>Fungi</taxon>
        <taxon>Dikarya</taxon>
        <taxon>Ascomycota</taxon>
        <taxon>Pezizomycotina</taxon>
        <taxon>Dothideomycetes</taxon>
        <taxon>Pleosporomycetidae</taxon>
        <taxon>Pleosporales</taxon>
        <taxon>Massarineae</taxon>
        <taxon>Didymosphaeriaceae</taxon>
        <taxon>Karstenula</taxon>
    </lineage>
</organism>
<sequence>SLASDMDDPTGSLIVRRFTDQLDGATELERATISAQERLSAQEERAIDLRLQSYYEDPSDHSLALDFSAAEIARKALQKTCTEMAKEIKPSRLGKIGTLFGRQRKSAKAQANEVIEGFVANDFDDLKLLVESQESQWKSSHGTIYTNFQKLCRNVDAHKEIFKLFPQQSLYASVLCGSLSLIVQASVNHEDVAETLSNAVTEITIESSYCMQLIGLVRTPAMREQLSKVYALMFRFYRDAIEWYLSSSKSKFFGSFNERIKIGFGESAKAIKEIVNRMFNMCHIGTAARVISIHQDMALSKAEVFRQRQNQWAQNNSGTDPGEFMQAFLQAMYQFQAIEKPKQKEMTVQSEDKAIEDTQEIAATNKRSELRENARQMELYIVGSEGHTLFESGQFWMPDLKVAPVLQDWMAKSDLPHTLWVSGPPVSDTISMTSSKAAAMNVVLAAWSVHSPIISHFCERPYHSAEGLTCEQSGMIGLVYSLIMQLLQFEVEDDQLDLDLDDVARLNGSSASFSEGLRILYRLFVCTSDIRFCVIHNLNAFEWGGGGEWCHDFLDVLSRAQANCRGSFKILLTTSGNSRVLAERIPPRSQCFAEELAHQVPLPVSKLK</sequence>
<evidence type="ECO:0000313" key="3">
    <source>
        <dbReference type="Proteomes" id="UP000799764"/>
    </source>
</evidence>
<feature type="non-terminal residue" evidence="2">
    <location>
        <position position="1"/>
    </location>
</feature>
<protein>
    <recommendedName>
        <fullName evidence="1">DUF7708 domain-containing protein</fullName>
    </recommendedName>
</protein>
<evidence type="ECO:0000313" key="2">
    <source>
        <dbReference type="EMBL" id="KAF2444042.1"/>
    </source>
</evidence>
<evidence type="ECO:0000259" key="1">
    <source>
        <dbReference type="Pfam" id="PF24809"/>
    </source>
</evidence>
<gene>
    <name evidence="2" type="ORF">P171DRAFT_494171</name>
</gene>
<name>A0A9P4PHJ6_9PLEO</name>
<dbReference type="Pfam" id="PF24809">
    <property type="entry name" value="DUF7708"/>
    <property type="match status" value="1"/>
</dbReference>
<proteinExistence type="predicted"/>
<keyword evidence="3" id="KW-1185">Reference proteome</keyword>
<dbReference type="AlphaFoldDB" id="A0A9P4PHJ6"/>
<feature type="domain" description="DUF7708" evidence="1">
    <location>
        <begin position="148"/>
        <end position="288"/>
    </location>
</feature>